<comment type="caution">
    <text evidence="2">The sequence shown here is derived from an EMBL/GenBank/DDBJ whole genome shotgun (WGS) entry which is preliminary data.</text>
</comment>
<name>A0A0G1A5W0_9BACT</name>
<evidence type="ECO:0000256" key="1">
    <source>
        <dbReference type="SAM" id="MobiDB-lite"/>
    </source>
</evidence>
<accession>A0A0G1A5W0</accession>
<dbReference type="EMBL" id="LCDO01000014">
    <property type="protein sequence ID" value="KKS56364.1"/>
    <property type="molecule type" value="Genomic_DNA"/>
</dbReference>
<dbReference type="Gene3D" id="2.150.10.10">
    <property type="entry name" value="Serralysin-like metalloprotease, C-terminal"/>
    <property type="match status" value="1"/>
</dbReference>
<gene>
    <name evidence="2" type="ORF">UV20_C0014G0009</name>
</gene>
<protein>
    <submittedName>
        <fullName evidence="2">Uncharacterized protein</fullName>
    </submittedName>
</protein>
<sequence>MLIIGIFVGALVTGMVPVSSASSGEITVCVRKDGAMHMIGENFARSSCRKGEQLISFNAQGQVGQQGPQGVAGKDGATIPCVHTEGNDVYFDGCNVHVRDGSGDTFGATNGLGNLIIGYNEDTGGPHDRTGSHNLVIGPYHTFSSFGGIVAGQFNTISAGSASVLGGVGNVANGVQSVISGGSGNISKGNSSSVSGGTFNTASGDNSSVSGGKYNETSGNASSISGGDHNTATANQSSVSGGRERTATGFFNWAAGALFQAN</sequence>
<dbReference type="Proteomes" id="UP000034837">
    <property type="component" value="Unassembled WGS sequence"/>
</dbReference>
<dbReference type="AlphaFoldDB" id="A0A0G1A5W0"/>
<evidence type="ECO:0000313" key="3">
    <source>
        <dbReference type="Proteomes" id="UP000034837"/>
    </source>
</evidence>
<feature type="compositionally biased region" description="Polar residues" evidence="1">
    <location>
        <begin position="198"/>
        <end position="240"/>
    </location>
</feature>
<proteinExistence type="predicted"/>
<reference evidence="2 3" key="1">
    <citation type="journal article" date="2015" name="Nature">
        <title>rRNA introns, odd ribosomes, and small enigmatic genomes across a large radiation of phyla.</title>
        <authorList>
            <person name="Brown C.T."/>
            <person name="Hug L.A."/>
            <person name="Thomas B.C."/>
            <person name="Sharon I."/>
            <person name="Castelle C.J."/>
            <person name="Singh A."/>
            <person name="Wilkins M.J."/>
            <person name="Williams K.H."/>
            <person name="Banfield J.F."/>
        </authorList>
    </citation>
    <scope>NUCLEOTIDE SEQUENCE [LARGE SCALE GENOMIC DNA]</scope>
</reference>
<evidence type="ECO:0000313" key="2">
    <source>
        <dbReference type="EMBL" id="KKS56364.1"/>
    </source>
</evidence>
<feature type="region of interest" description="Disordered" evidence="1">
    <location>
        <begin position="190"/>
        <end position="243"/>
    </location>
</feature>
<organism evidence="2 3">
    <name type="scientific">Candidatus Magasanikbacteria bacterium GW2011_GWA2_42_32</name>
    <dbReference type="NCBI Taxonomy" id="1619039"/>
    <lineage>
        <taxon>Bacteria</taxon>
        <taxon>Candidatus Magasanikiibacteriota</taxon>
    </lineage>
</organism>
<dbReference type="InterPro" id="IPR011049">
    <property type="entry name" value="Serralysin-like_metalloprot_C"/>
</dbReference>